<keyword evidence="2" id="KW-1185">Reference proteome</keyword>
<comment type="caution">
    <text evidence="1">The sequence shown here is derived from an EMBL/GenBank/DDBJ whole genome shotgun (WGS) entry which is preliminary data.</text>
</comment>
<accession>A0ABT8TVP0</accession>
<gene>
    <name evidence="1" type="ORF">QWJ41_20065</name>
</gene>
<name>A0ABT8TVP0_9ACTN</name>
<evidence type="ECO:0000313" key="2">
    <source>
        <dbReference type="Proteomes" id="UP001168363"/>
    </source>
</evidence>
<proteinExistence type="predicted"/>
<dbReference type="RefSeq" id="WP_302710240.1">
    <property type="nucleotide sequence ID" value="NZ_JAULSC010000037.1"/>
</dbReference>
<reference evidence="1" key="1">
    <citation type="submission" date="2023-06" db="EMBL/GenBank/DDBJ databases">
        <title>Genome sequence of Nocardioides sp. SOB44.</title>
        <authorList>
            <person name="Zhang G."/>
        </authorList>
    </citation>
    <scope>NUCLEOTIDE SEQUENCE</scope>
    <source>
        <strain evidence="1">SOB44</strain>
    </source>
</reference>
<dbReference type="EMBL" id="JAULSC010000037">
    <property type="protein sequence ID" value="MDO3398030.1"/>
    <property type="molecule type" value="Genomic_DNA"/>
</dbReference>
<dbReference type="Proteomes" id="UP001168363">
    <property type="component" value="Unassembled WGS sequence"/>
</dbReference>
<organism evidence="1 2">
    <name type="scientific">Nocardioides cremeus</name>
    <dbReference type="NCBI Taxonomy" id="3058044"/>
    <lineage>
        <taxon>Bacteria</taxon>
        <taxon>Bacillati</taxon>
        <taxon>Actinomycetota</taxon>
        <taxon>Actinomycetes</taxon>
        <taxon>Propionibacteriales</taxon>
        <taxon>Nocardioidaceae</taxon>
        <taxon>Nocardioides</taxon>
    </lineage>
</organism>
<protein>
    <submittedName>
        <fullName evidence="1">Uncharacterized protein</fullName>
    </submittedName>
</protein>
<sequence>MSTQLDLANGIAAGRRRPDQEHALLRNVELAAEARPKRRTRRLLGR</sequence>
<evidence type="ECO:0000313" key="1">
    <source>
        <dbReference type="EMBL" id="MDO3398030.1"/>
    </source>
</evidence>